<accession>A0ABV3UCW0</accession>
<feature type="domain" description="TonB-dependent receptor-like beta-barrel" evidence="13">
    <location>
        <begin position="234"/>
        <end position="676"/>
    </location>
</feature>
<keyword evidence="3 10" id="KW-0813">Transport</keyword>
<dbReference type="PROSITE" id="PS52016">
    <property type="entry name" value="TONB_DEPENDENT_REC_3"/>
    <property type="match status" value="1"/>
</dbReference>
<reference evidence="15 16" key="1">
    <citation type="submission" date="2024-07" db="EMBL/GenBank/DDBJ databases">
        <title>Genomes of novel Serratia strains from suburban soil.</title>
        <authorList>
            <person name="Markert E.X."/>
            <person name="Severe K."/>
            <person name="Severe L."/>
            <person name="Twing K.I."/>
            <person name="Ward L.M."/>
        </authorList>
    </citation>
    <scope>NUCLEOTIDE SEQUENCE [LARGE SCALE GENOMIC DNA]</scope>
    <source>
        <strain evidence="15 16">3C-UT</strain>
    </source>
</reference>
<evidence type="ECO:0000256" key="11">
    <source>
        <dbReference type="RuleBase" id="RU003357"/>
    </source>
</evidence>
<evidence type="ECO:0000256" key="2">
    <source>
        <dbReference type="ARBA" id="ARBA00009810"/>
    </source>
</evidence>
<evidence type="ECO:0000313" key="16">
    <source>
        <dbReference type="Proteomes" id="UP001558101"/>
    </source>
</evidence>
<dbReference type="RefSeq" id="WP_368453009.1">
    <property type="nucleotide sequence ID" value="NZ_JBFQXQ010000001.1"/>
</dbReference>
<dbReference type="Gene3D" id="2.170.130.10">
    <property type="entry name" value="TonB-dependent receptor, plug domain"/>
    <property type="match status" value="1"/>
</dbReference>
<evidence type="ECO:0000259" key="13">
    <source>
        <dbReference type="Pfam" id="PF00593"/>
    </source>
</evidence>
<evidence type="ECO:0000313" key="15">
    <source>
        <dbReference type="EMBL" id="MEX3170593.1"/>
    </source>
</evidence>
<evidence type="ECO:0000256" key="8">
    <source>
        <dbReference type="ARBA" id="ARBA00023170"/>
    </source>
</evidence>
<dbReference type="InterPro" id="IPR036942">
    <property type="entry name" value="Beta-barrel_TonB_sf"/>
</dbReference>
<evidence type="ECO:0000256" key="10">
    <source>
        <dbReference type="PROSITE-ProRule" id="PRU01360"/>
    </source>
</evidence>
<dbReference type="NCBIfam" id="TIGR01783">
    <property type="entry name" value="TonB-siderophor"/>
    <property type="match status" value="1"/>
</dbReference>
<evidence type="ECO:0000256" key="5">
    <source>
        <dbReference type="ARBA" id="ARBA00022692"/>
    </source>
</evidence>
<name>A0ABV3UCW0_9GAMM</name>
<keyword evidence="16" id="KW-1185">Reference proteome</keyword>
<feature type="chain" id="PRO_5046318679" evidence="12">
    <location>
        <begin position="25"/>
        <end position="707"/>
    </location>
</feature>
<evidence type="ECO:0000256" key="7">
    <source>
        <dbReference type="ARBA" id="ARBA00023136"/>
    </source>
</evidence>
<dbReference type="Gene3D" id="2.40.170.20">
    <property type="entry name" value="TonB-dependent receptor, beta-barrel domain"/>
    <property type="match status" value="1"/>
</dbReference>
<dbReference type="SUPFAM" id="SSF56935">
    <property type="entry name" value="Porins"/>
    <property type="match status" value="1"/>
</dbReference>
<sequence>MNNTQRGWWCALPLAACASVPAIGADKTAEKGETLLVVGQAQADGVQSYQPLTSVTGTRTETSLLDVPQAIDVVPQQVITDQAVSSLDEALYNVSGITQANTLGGTQDAVMKRGFGDNRDGSILRDGVRSVQARNFTPTTERVEVLKGPASMLYGMGEPGGMINMITKKPQLQQHTHVEGWGSSFKGGGGQLDVTGPLGTSGFAYRMIVDHDETDYWRNFGRNRQTVIAPSLMWFGESTTVRVAYEHMEYLVPFDRGTIIDSRTGKPVNTPRDRRFDESYNATRGDQDSVTLQVDQVLNESWKSSLTYAYSRNSYSDNQARALALDPETGVLSRQADSTAHAVSHANAVQLTLNGDVDWGSINHQMLFGFDFEDNRTYRGDMIRGKKNSDFNIYNPVYGQMPTSNAVSAKDSDQRENLTSYGWFMQDSVQLTDKWLVMGGLRYDAFDVFAGKGRPFVTNTDSSDGKLVPRAGVVYKLTPYVSLYSSYTESFKPNSSIASQIGSLPPEQGKAWEMGSKVELPNGVTGTLALFDITKRNVMVSELVNGETVTRTAGRVRSQGVELDVAGNITDSLSLIGSYAYTDARVVDDPDNKGKEMTNVARHTASLFLTQDLGSPGLYSGDNLRMGAGARYVGRRPGDAANSFNLDNYTVADAFAAYIMPVNGYRVKWQLNVKNLFDKTYYPSSGGNLRVAVGEPREVVLRASVDF</sequence>
<feature type="signal peptide" evidence="12">
    <location>
        <begin position="1"/>
        <end position="24"/>
    </location>
</feature>
<dbReference type="PANTHER" id="PTHR32552">
    <property type="entry name" value="FERRICHROME IRON RECEPTOR-RELATED"/>
    <property type="match status" value="1"/>
</dbReference>
<evidence type="ECO:0000256" key="9">
    <source>
        <dbReference type="ARBA" id="ARBA00023237"/>
    </source>
</evidence>
<dbReference type="Pfam" id="PF07715">
    <property type="entry name" value="Plug"/>
    <property type="match status" value="1"/>
</dbReference>
<keyword evidence="4 10" id="KW-1134">Transmembrane beta strand</keyword>
<organism evidence="15 16">
    <name type="scientific">Serratia quinivorans</name>
    <dbReference type="NCBI Taxonomy" id="137545"/>
    <lineage>
        <taxon>Bacteria</taxon>
        <taxon>Pseudomonadati</taxon>
        <taxon>Pseudomonadota</taxon>
        <taxon>Gammaproteobacteria</taxon>
        <taxon>Enterobacterales</taxon>
        <taxon>Yersiniaceae</taxon>
        <taxon>Serratia</taxon>
    </lineage>
</organism>
<dbReference type="InterPro" id="IPR039426">
    <property type="entry name" value="TonB-dep_rcpt-like"/>
</dbReference>
<feature type="domain" description="TonB-dependent receptor plug" evidence="14">
    <location>
        <begin position="64"/>
        <end position="161"/>
    </location>
</feature>
<evidence type="ECO:0000256" key="12">
    <source>
        <dbReference type="SAM" id="SignalP"/>
    </source>
</evidence>
<dbReference type="PANTHER" id="PTHR32552:SF85">
    <property type="entry name" value="BLL7968 PROTEIN"/>
    <property type="match status" value="1"/>
</dbReference>
<comment type="subcellular location">
    <subcellularLocation>
        <location evidence="1 10">Cell outer membrane</location>
        <topology evidence="1 10">Multi-pass membrane protein</topology>
    </subcellularLocation>
</comment>
<dbReference type="InterPro" id="IPR012910">
    <property type="entry name" value="Plug_dom"/>
</dbReference>
<dbReference type="InterPro" id="IPR010105">
    <property type="entry name" value="TonB_sidphr_rcpt"/>
</dbReference>
<dbReference type="InterPro" id="IPR037066">
    <property type="entry name" value="Plug_dom_sf"/>
</dbReference>
<dbReference type="Pfam" id="PF00593">
    <property type="entry name" value="TonB_dep_Rec_b-barrel"/>
    <property type="match status" value="1"/>
</dbReference>
<keyword evidence="9 10" id="KW-0998">Cell outer membrane</keyword>
<evidence type="ECO:0000259" key="14">
    <source>
        <dbReference type="Pfam" id="PF07715"/>
    </source>
</evidence>
<keyword evidence="8 15" id="KW-0675">Receptor</keyword>
<keyword evidence="7 10" id="KW-0472">Membrane</keyword>
<evidence type="ECO:0000256" key="1">
    <source>
        <dbReference type="ARBA" id="ARBA00004571"/>
    </source>
</evidence>
<dbReference type="InterPro" id="IPR000531">
    <property type="entry name" value="Beta-barrel_TonB"/>
</dbReference>
<proteinExistence type="inferred from homology"/>
<evidence type="ECO:0000256" key="3">
    <source>
        <dbReference type="ARBA" id="ARBA00022448"/>
    </source>
</evidence>
<dbReference type="CDD" id="cd01347">
    <property type="entry name" value="ligand_gated_channel"/>
    <property type="match status" value="1"/>
</dbReference>
<comment type="similarity">
    <text evidence="2 10 11">Belongs to the TonB-dependent receptor family.</text>
</comment>
<gene>
    <name evidence="15" type="ORF">AB4M04_00660</name>
</gene>
<evidence type="ECO:0000256" key="6">
    <source>
        <dbReference type="ARBA" id="ARBA00023077"/>
    </source>
</evidence>
<keyword evidence="6 11" id="KW-0798">TonB box</keyword>
<keyword evidence="5 10" id="KW-0812">Transmembrane</keyword>
<comment type="caution">
    <text evidence="15">The sequence shown here is derived from an EMBL/GenBank/DDBJ whole genome shotgun (WGS) entry which is preliminary data.</text>
</comment>
<dbReference type="Proteomes" id="UP001558101">
    <property type="component" value="Unassembled WGS sequence"/>
</dbReference>
<protein>
    <submittedName>
        <fullName evidence="15">TonB-dependent siderophore receptor</fullName>
    </submittedName>
</protein>
<keyword evidence="12" id="KW-0732">Signal</keyword>
<dbReference type="EMBL" id="JBFQXQ010000001">
    <property type="protein sequence ID" value="MEX3170593.1"/>
    <property type="molecule type" value="Genomic_DNA"/>
</dbReference>
<evidence type="ECO:0000256" key="4">
    <source>
        <dbReference type="ARBA" id="ARBA00022452"/>
    </source>
</evidence>